<dbReference type="Pfam" id="PF13585">
    <property type="entry name" value="CHU_C"/>
    <property type="match status" value="1"/>
</dbReference>
<dbReference type="NCBIfam" id="TIGR04131">
    <property type="entry name" value="Bac_Flav_CTERM"/>
    <property type="match status" value="1"/>
</dbReference>
<name>A0A846MRN8_9BACT</name>
<evidence type="ECO:0000313" key="4">
    <source>
        <dbReference type="Proteomes" id="UP000537126"/>
    </source>
</evidence>
<gene>
    <name evidence="3" type="ORF">FHS56_001841</name>
</gene>
<reference evidence="3 4" key="1">
    <citation type="submission" date="2020-03" db="EMBL/GenBank/DDBJ databases">
        <title>Genomic Encyclopedia of Type Strains, Phase IV (KMG-IV): sequencing the most valuable type-strain genomes for metagenomic binning, comparative biology and taxonomic classification.</title>
        <authorList>
            <person name="Goeker M."/>
        </authorList>
    </citation>
    <scope>NUCLEOTIDE SEQUENCE [LARGE SCALE GENOMIC DNA]</scope>
    <source>
        <strain evidence="3 4">DSM 5718</strain>
    </source>
</reference>
<feature type="domain" description="Ig-like" evidence="2">
    <location>
        <begin position="253"/>
        <end position="341"/>
    </location>
</feature>
<proteinExistence type="predicted"/>
<keyword evidence="4" id="KW-1185">Reference proteome</keyword>
<evidence type="ECO:0000256" key="1">
    <source>
        <dbReference type="SAM" id="Phobius"/>
    </source>
</evidence>
<keyword evidence="1" id="KW-0812">Transmembrane</keyword>
<dbReference type="InterPro" id="IPR044023">
    <property type="entry name" value="Ig_7"/>
</dbReference>
<evidence type="ECO:0000259" key="2">
    <source>
        <dbReference type="Pfam" id="PF19081"/>
    </source>
</evidence>
<dbReference type="EMBL" id="JAASRN010000002">
    <property type="protein sequence ID" value="NIK74328.1"/>
    <property type="molecule type" value="Genomic_DNA"/>
</dbReference>
<comment type="caution">
    <text evidence="3">The sequence shown here is derived from an EMBL/GenBank/DDBJ whole genome shotgun (WGS) entry which is preliminary data.</text>
</comment>
<dbReference type="RefSeq" id="WP_166919894.1">
    <property type="nucleotide sequence ID" value="NZ_JAASRN010000002.1"/>
</dbReference>
<dbReference type="Pfam" id="PF19081">
    <property type="entry name" value="Ig_7"/>
    <property type="match status" value="1"/>
</dbReference>
<keyword evidence="1" id="KW-0472">Membrane</keyword>
<dbReference type="AlphaFoldDB" id="A0A846MRN8"/>
<dbReference type="Proteomes" id="UP000537126">
    <property type="component" value="Unassembled WGS sequence"/>
</dbReference>
<protein>
    <submittedName>
        <fullName evidence="3">Gliding motility-associated-like protein</fullName>
    </submittedName>
</protein>
<accession>A0A846MRN8</accession>
<dbReference type="InterPro" id="IPR026341">
    <property type="entry name" value="T9SS_type_B"/>
</dbReference>
<keyword evidence="1" id="KW-1133">Transmembrane helix</keyword>
<organism evidence="3 4">
    <name type="scientific">Thermonema lapsum</name>
    <dbReference type="NCBI Taxonomy" id="28195"/>
    <lineage>
        <taxon>Bacteria</taxon>
        <taxon>Pseudomonadati</taxon>
        <taxon>Bacteroidota</taxon>
        <taxon>Cytophagia</taxon>
        <taxon>Cytophagales</taxon>
        <taxon>Thermonemataceae</taxon>
        <taxon>Thermonema</taxon>
    </lineage>
</organism>
<sequence length="520" mass="57772">MNRLKINAGVNLFYQLCLVVCWGIPIALAGGLDVVATYPAHRTRNAHPNAIYWMEFNDSIRKGSGRIIFYAYPSNAVLQEIDVMSEAVWVEGKRLFINLPEMLPLNTEVWVKVTPGAVIGNQGNVFQGIVNNNRWRFSTRSSLLFYTLKSPYSSCIPLRPVFEIEFENYPSLGSGNLYLLKYKDTLHVWAAAAGQIVDNKKVRYVLPFNLEALQEYYILVDTAAFYAPGGVPFVGINDPDTWRFSTGVPPPATVQGAACPGEPCFLQATAPIELLPQQVEGYFLWYNSPSATNPLTTSEGAPYTEATFRIERLEKNTTLYVSWVWQGCESIRQPVQASLLPVPKVKINKPPAPVFEGDTITLKATGAEFYYWSPAAFILGDTVGSEARIKAIEGIEVVVIGENNYGCRSSDTLRLEVQPRPQERLFLPTLFSPNGDGKNDVFRLLGSGVASVHLRIYNKQGVLLFETSDITTAMQQGWDGTHQGVPQPPDVYFWQIEGTFRSGAPLTVEGKTHGVLTLIR</sequence>
<evidence type="ECO:0000313" key="3">
    <source>
        <dbReference type="EMBL" id="NIK74328.1"/>
    </source>
</evidence>
<feature type="transmembrane region" description="Helical" evidence="1">
    <location>
        <begin position="12"/>
        <end position="32"/>
    </location>
</feature>